<proteinExistence type="predicted"/>
<organism evidence="1">
    <name type="scientific">Cucumis melo</name>
    <name type="common">Muskmelon</name>
    <dbReference type="NCBI Taxonomy" id="3656"/>
    <lineage>
        <taxon>Eukaryota</taxon>
        <taxon>Viridiplantae</taxon>
        <taxon>Streptophyta</taxon>
        <taxon>Embryophyta</taxon>
        <taxon>Tracheophyta</taxon>
        <taxon>Spermatophyta</taxon>
        <taxon>Magnoliopsida</taxon>
        <taxon>eudicotyledons</taxon>
        <taxon>Gunneridae</taxon>
        <taxon>Pentapetalae</taxon>
        <taxon>rosids</taxon>
        <taxon>fabids</taxon>
        <taxon>Cucurbitales</taxon>
        <taxon>Cucurbitaceae</taxon>
        <taxon>Benincaseae</taxon>
        <taxon>Cucumis</taxon>
    </lineage>
</organism>
<sequence>MKEFCLQVIRSLNIQCLEMPRDERILTSYVVDHEVLLKCVVDHEVLLKCVLPQSIGAMKPHLRQFIDVGNFFVYM</sequence>
<dbReference type="EnsemblPlants" id="MELO3C032224.2.1">
    <property type="protein sequence ID" value="MELO3C032224.2.1"/>
    <property type="gene ID" value="MELO3C032224.2"/>
</dbReference>
<reference evidence="1" key="1">
    <citation type="submission" date="2023-03" db="UniProtKB">
        <authorList>
            <consortium name="EnsemblPlants"/>
        </authorList>
    </citation>
    <scope>IDENTIFICATION</scope>
</reference>
<protein>
    <submittedName>
        <fullName evidence="1">Uncharacterized protein</fullName>
    </submittedName>
</protein>
<accession>A0A9I9EDF0</accession>
<name>A0A9I9EDF0_CUCME</name>
<evidence type="ECO:0000313" key="1">
    <source>
        <dbReference type="EnsemblPlants" id="MELO3C032224.2.1"/>
    </source>
</evidence>
<dbReference type="AlphaFoldDB" id="A0A9I9EDF0"/>
<dbReference type="Gramene" id="MELO3C032224.2.1">
    <property type="protein sequence ID" value="MELO3C032224.2.1"/>
    <property type="gene ID" value="MELO3C032224.2"/>
</dbReference>